<dbReference type="Pfam" id="PF19701">
    <property type="entry name" value="DUF6199"/>
    <property type="match status" value="1"/>
</dbReference>
<evidence type="ECO:0000259" key="2">
    <source>
        <dbReference type="Pfam" id="PF19701"/>
    </source>
</evidence>
<sequence length="105" mass="11264">MVCSKLLKLCYASSALYGLLTALAPKRSLSLSLNCWKRGFENVSELEPKPWYVRSTRAVGIGMIVAGIAGFALEERAREAAAPADGDESAVDIVEVDVDGDESDK</sequence>
<protein>
    <recommendedName>
        <fullName evidence="2">DUF6199 domain-containing protein</fullName>
    </recommendedName>
</protein>
<dbReference type="EMBL" id="CP031305">
    <property type="protein sequence ID" value="QCC53645.1"/>
    <property type="molecule type" value="Genomic_DNA"/>
</dbReference>
<dbReference type="Proteomes" id="UP000296822">
    <property type="component" value="Chromosome"/>
</dbReference>
<proteinExistence type="predicted"/>
<evidence type="ECO:0000313" key="3">
    <source>
        <dbReference type="EMBL" id="QCC53645.1"/>
    </source>
</evidence>
<name>A0A4D6HJE7_9EURY</name>
<feature type="region of interest" description="Disordered" evidence="1">
    <location>
        <begin position="80"/>
        <end position="105"/>
    </location>
</feature>
<evidence type="ECO:0000256" key="1">
    <source>
        <dbReference type="SAM" id="MobiDB-lite"/>
    </source>
</evidence>
<reference evidence="3 4" key="1">
    <citation type="journal article" date="2019" name="Nat. Commun.">
        <title>A new type of DNA phosphorothioation-based antiviral system in archaea.</title>
        <authorList>
            <person name="Xiong L."/>
            <person name="Liu S."/>
            <person name="Chen S."/>
            <person name="Xiao Y."/>
            <person name="Zhu B."/>
            <person name="Gao Y."/>
            <person name="Zhang Y."/>
            <person name="Chen B."/>
            <person name="Luo J."/>
            <person name="Deng Z."/>
            <person name="Chen X."/>
            <person name="Wang L."/>
            <person name="Chen S."/>
        </authorList>
    </citation>
    <scope>NUCLEOTIDE SEQUENCE [LARGE SCALE GENOMIC DNA]</scope>
    <source>
        <strain evidence="3 4">JCM 10635</strain>
    </source>
</reference>
<evidence type="ECO:0000313" key="4">
    <source>
        <dbReference type="Proteomes" id="UP000296822"/>
    </source>
</evidence>
<dbReference type="KEGG" id="nbg:DV706_03575"/>
<dbReference type="AlphaFoldDB" id="A0A4D6HJE7"/>
<gene>
    <name evidence="3" type="ORF">DV706_03575</name>
</gene>
<dbReference type="GeneID" id="39850313"/>
<feature type="compositionally biased region" description="Acidic residues" evidence="1">
    <location>
        <begin position="85"/>
        <end position="105"/>
    </location>
</feature>
<dbReference type="InterPro" id="IPR045679">
    <property type="entry name" value="DUF6199"/>
</dbReference>
<organism evidence="3 4">
    <name type="scientific">Natronorubrum bangense</name>
    <dbReference type="NCBI Taxonomy" id="61858"/>
    <lineage>
        <taxon>Archaea</taxon>
        <taxon>Methanobacteriati</taxon>
        <taxon>Methanobacteriota</taxon>
        <taxon>Stenosarchaea group</taxon>
        <taxon>Halobacteria</taxon>
        <taxon>Halobacteriales</taxon>
        <taxon>Natrialbaceae</taxon>
        <taxon>Natronorubrum</taxon>
    </lineage>
</organism>
<feature type="domain" description="DUF6199" evidence="2">
    <location>
        <begin position="15"/>
        <end position="72"/>
    </location>
</feature>
<dbReference type="RefSeq" id="WP_006066513.1">
    <property type="nucleotide sequence ID" value="NZ_CP031305.1"/>
</dbReference>
<accession>A0A4D6HJE7</accession>